<dbReference type="InterPro" id="IPR002020">
    <property type="entry name" value="Citrate_synthase"/>
</dbReference>
<evidence type="ECO:0000256" key="1">
    <source>
        <dbReference type="ARBA" id="ARBA00005163"/>
    </source>
</evidence>
<organism evidence="6 7">
    <name type="scientific">Streptomyces liliiviolaceus</name>
    <dbReference type="NCBI Taxonomy" id="2823109"/>
    <lineage>
        <taxon>Bacteria</taxon>
        <taxon>Bacillati</taxon>
        <taxon>Actinomycetota</taxon>
        <taxon>Actinomycetes</taxon>
        <taxon>Kitasatosporales</taxon>
        <taxon>Streptomycetaceae</taxon>
        <taxon>Streptomyces</taxon>
    </lineage>
</organism>
<evidence type="ECO:0000256" key="5">
    <source>
        <dbReference type="SAM" id="MobiDB-lite"/>
    </source>
</evidence>
<name>A0A941BCR9_9ACTN</name>
<evidence type="ECO:0000313" key="7">
    <source>
        <dbReference type="Proteomes" id="UP000677413"/>
    </source>
</evidence>
<evidence type="ECO:0000256" key="2">
    <source>
        <dbReference type="ARBA" id="ARBA00010566"/>
    </source>
</evidence>
<evidence type="ECO:0000313" key="6">
    <source>
        <dbReference type="EMBL" id="MBQ0855027.1"/>
    </source>
</evidence>
<dbReference type="InterPro" id="IPR016142">
    <property type="entry name" value="Citrate_synth-like_lrg_a-sub"/>
</dbReference>
<dbReference type="RefSeq" id="WP_210893114.1">
    <property type="nucleotide sequence ID" value="NZ_JAGPYQ010000002.1"/>
</dbReference>
<gene>
    <name evidence="6" type="ORF">J8N05_43465</name>
</gene>
<evidence type="ECO:0000256" key="3">
    <source>
        <dbReference type="ARBA" id="ARBA00012972"/>
    </source>
</evidence>
<keyword evidence="6" id="KW-0456">Lyase</keyword>
<dbReference type="EMBL" id="JAGPYQ010000002">
    <property type="protein sequence ID" value="MBQ0855027.1"/>
    <property type="molecule type" value="Genomic_DNA"/>
</dbReference>
<dbReference type="PANTHER" id="PTHR11739">
    <property type="entry name" value="CITRATE SYNTHASE"/>
    <property type="match status" value="1"/>
</dbReference>
<dbReference type="SUPFAM" id="SSF48256">
    <property type="entry name" value="Citrate synthase"/>
    <property type="match status" value="1"/>
</dbReference>
<dbReference type="Proteomes" id="UP000677413">
    <property type="component" value="Unassembled WGS sequence"/>
</dbReference>
<proteinExistence type="inferred from homology"/>
<dbReference type="InterPro" id="IPR016143">
    <property type="entry name" value="Citrate_synth-like_sm_a-sub"/>
</dbReference>
<dbReference type="CDD" id="cd06100">
    <property type="entry name" value="CCL_ACL-C"/>
    <property type="match status" value="1"/>
</dbReference>
<feature type="region of interest" description="Disordered" evidence="5">
    <location>
        <begin position="127"/>
        <end position="148"/>
    </location>
</feature>
<dbReference type="Gene3D" id="1.10.230.10">
    <property type="entry name" value="Cytochrome P450-Terp, domain 2"/>
    <property type="match status" value="1"/>
</dbReference>
<comment type="caution">
    <text evidence="6">The sequence shown here is derived from an EMBL/GenBank/DDBJ whole genome shotgun (WGS) entry which is preliminary data.</text>
</comment>
<dbReference type="GO" id="GO:0006099">
    <property type="term" value="P:tricarboxylic acid cycle"/>
    <property type="evidence" value="ECO:0007669"/>
    <property type="project" value="TreeGrafter"/>
</dbReference>
<dbReference type="GO" id="GO:0005975">
    <property type="term" value="P:carbohydrate metabolic process"/>
    <property type="evidence" value="ECO:0007669"/>
    <property type="project" value="TreeGrafter"/>
</dbReference>
<dbReference type="GO" id="GO:0005829">
    <property type="term" value="C:cytosol"/>
    <property type="evidence" value="ECO:0007669"/>
    <property type="project" value="TreeGrafter"/>
</dbReference>
<comment type="similarity">
    <text evidence="2">Belongs to the citrate synthase family.</text>
</comment>
<dbReference type="AlphaFoldDB" id="A0A941BCR9"/>
<dbReference type="GO" id="GO:0036440">
    <property type="term" value="F:citrate synthase activity"/>
    <property type="evidence" value="ECO:0007669"/>
    <property type="project" value="UniProtKB-EC"/>
</dbReference>
<dbReference type="Gene3D" id="1.10.580.10">
    <property type="entry name" value="Citrate Synthase, domain 1"/>
    <property type="match status" value="2"/>
</dbReference>
<dbReference type="EC" id="2.3.3.16" evidence="3"/>
<protein>
    <recommendedName>
        <fullName evidence="3">citrate synthase (unknown stereospecificity)</fullName>
        <ecNumber evidence="3">2.3.3.16</ecNumber>
    </recommendedName>
</protein>
<keyword evidence="4" id="KW-0808">Transferase</keyword>
<dbReference type="InterPro" id="IPR036969">
    <property type="entry name" value="Citrate_synthase_sf"/>
</dbReference>
<accession>A0A941BCR9</accession>
<dbReference type="Pfam" id="PF00285">
    <property type="entry name" value="Citrate_synt"/>
    <property type="match status" value="1"/>
</dbReference>
<keyword evidence="7" id="KW-1185">Reference proteome</keyword>
<dbReference type="PANTHER" id="PTHR11739:SF4">
    <property type="entry name" value="CITRATE SYNTHASE, PEROXISOMAL"/>
    <property type="match status" value="1"/>
</dbReference>
<dbReference type="GO" id="GO:0016829">
    <property type="term" value="F:lyase activity"/>
    <property type="evidence" value="ECO:0007669"/>
    <property type="project" value="UniProtKB-KW"/>
</dbReference>
<evidence type="ECO:0000256" key="4">
    <source>
        <dbReference type="ARBA" id="ARBA00022679"/>
    </source>
</evidence>
<reference evidence="6 7" key="1">
    <citation type="submission" date="2021-04" db="EMBL/GenBank/DDBJ databases">
        <authorList>
            <person name="Tang X."/>
            <person name="Zhou X."/>
            <person name="Chen X."/>
            <person name="Cernava T."/>
            <person name="Zhang C."/>
        </authorList>
    </citation>
    <scope>NUCLEOTIDE SEQUENCE [LARGE SCALE GENOMIC DNA]</scope>
    <source>
        <strain evidence="6 7">BH-SS-21</strain>
    </source>
</reference>
<sequence length="295" mass="31342">MTATGPQDGLVAQWWATAVSRVEPGIVELREHPVQDLIGHATFVETIWLLLRGELPRAEQAGLLEAALVAGVDHGPQAPSIAAARMAATCGVGLNSAVATGVNMLGDVHGGAGQQCVELLGEIVERQSGSTARPDGEAGQPVRETEQRARDAEFELAVAEVVGEWRARSRYLPGFGHRFHPRDPRRDPLLALVDRAVADGLVEGAHLRAARAVEELLNRGRAGKKPVPMNIDGATAVIYAELGFAAPLARGLFVLSRSVGILAHAWEETGQGRRNKSPMPPSMVPVHLVAPTARP</sequence>
<comment type="pathway">
    <text evidence="1">Carbohydrate metabolism; tricarboxylic acid cycle.</text>
</comment>